<gene>
    <name evidence="2" type="primary">Q5A8N2</name>
</gene>
<dbReference type="GO" id="GO:0006508">
    <property type="term" value="P:proteolysis"/>
    <property type="evidence" value="ECO:0007669"/>
    <property type="project" value="UniProtKB-KW"/>
</dbReference>
<sequence length="298" mass="33871">MSRRPVFPVPWFYAVIRMDPLAMVTDLGLDDTETLAEVEMFNPKKYLVYVNLPIGNTLRPEDRKKGLLADMVIPIFPNTQCSSATRPSIRPTPDFPFPNCFHWIDSITDVRVRRPACGFTDDSRAIRLESPQHHATRRTFKQDYVRMDEVLDNEGEEEPVVTRPPAMVPAWALRDPIIRKACCAFDPSQFLRAPRDPVRALTPALDRDSSSSVPLDTSSLPVCQPGDEKPANCVESEKSGELTTAADIFSWNIFGWDPDPTFPLIPLVDLWCELDEHLTAEDIPSPMEWFEEEKRIIS</sequence>
<organism evidence="2">
    <name type="scientific">Ganoderma boninense</name>
    <dbReference type="NCBI Taxonomy" id="34458"/>
    <lineage>
        <taxon>Eukaryota</taxon>
        <taxon>Fungi</taxon>
        <taxon>Dikarya</taxon>
        <taxon>Basidiomycota</taxon>
        <taxon>Agaricomycotina</taxon>
        <taxon>Agaricomycetes</taxon>
        <taxon>Polyporales</taxon>
        <taxon>Polyporaceae</taxon>
        <taxon>Ganoderma</taxon>
    </lineage>
</organism>
<dbReference type="GO" id="GO:0008233">
    <property type="term" value="F:peptidase activity"/>
    <property type="evidence" value="ECO:0007669"/>
    <property type="project" value="UniProtKB-KW"/>
</dbReference>
<accession>A0A5K1K727</accession>
<feature type="region of interest" description="Disordered" evidence="1">
    <location>
        <begin position="203"/>
        <end position="230"/>
    </location>
</feature>
<keyword evidence="2" id="KW-0645">Protease</keyword>
<dbReference type="AlphaFoldDB" id="A0A5K1K727"/>
<evidence type="ECO:0000256" key="1">
    <source>
        <dbReference type="SAM" id="MobiDB-lite"/>
    </source>
</evidence>
<reference evidence="2" key="1">
    <citation type="submission" date="2019-10" db="EMBL/GenBank/DDBJ databases">
        <authorList>
            <person name="Nor Muhammad N."/>
        </authorList>
    </citation>
    <scope>NUCLEOTIDE SEQUENCE</scope>
</reference>
<dbReference type="EC" id="3.4.23.24" evidence="2"/>
<feature type="compositionally biased region" description="Low complexity" evidence="1">
    <location>
        <begin position="210"/>
        <end position="222"/>
    </location>
</feature>
<keyword evidence="2" id="KW-0378">Hydrolase</keyword>
<dbReference type="EMBL" id="LR729784">
    <property type="protein sequence ID" value="VWP01925.1"/>
    <property type="molecule type" value="Genomic_DNA"/>
</dbReference>
<protein>
    <submittedName>
        <fullName evidence="2">Candidapepsin-4 (Aspartate protease 4) (Secreted aspartic protease 4))</fullName>
        <ecNumber evidence="2">3.4.23.24</ecNumber>
    </submittedName>
</protein>
<name>A0A5K1K727_9APHY</name>
<proteinExistence type="predicted"/>
<evidence type="ECO:0000313" key="2">
    <source>
        <dbReference type="EMBL" id="VWP01925.1"/>
    </source>
</evidence>